<keyword evidence="1" id="KW-1133">Transmembrane helix</keyword>
<proteinExistence type="predicted"/>
<dbReference type="Proteomes" id="UP000006062">
    <property type="component" value="Chromosome"/>
</dbReference>
<evidence type="ECO:0000313" key="3">
    <source>
        <dbReference type="Proteomes" id="UP000006062"/>
    </source>
</evidence>
<name>I3YD13_THIV6</name>
<organism evidence="2 3">
    <name type="scientific">Thiocystis violascens (strain ATCC 17096 / DSM 198 / 6111)</name>
    <name type="common">Chromatium violascens</name>
    <dbReference type="NCBI Taxonomy" id="765911"/>
    <lineage>
        <taxon>Bacteria</taxon>
        <taxon>Pseudomonadati</taxon>
        <taxon>Pseudomonadota</taxon>
        <taxon>Gammaproteobacteria</taxon>
        <taxon>Chromatiales</taxon>
        <taxon>Chromatiaceae</taxon>
        <taxon>Thiocystis</taxon>
    </lineage>
</organism>
<dbReference type="OrthoDB" id="5772499at2"/>
<gene>
    <name evidence="2" type="ordered locus">Thivi_2992</name>
</gene>
<feature type="transmembrane region" description="Helical" evidence="1">
    <location>
        <begin position="45"/>
        <end position="69"/>
    </location>
</feature>
<evidence type="ECO:0000313" key="2">
    <source>
        <dbReference type="EMBL" id="AFL74881.1"/>
    </source>
</evidence>
<feature type="transmembrane region" description="Helical" evidence="1">
    <location>
        <begin position="90"/>
        <end position="114"/>
    </location>
</feature>
<dbReference type="EMBL" id="CP003154">
    <property type="protein sequence ID" value="AFL74881.1"/>
    <property type="molecule type" value="Genomic_DNA"/>
</dbReference>
<dbReference type="AlphaFoldDB" id="I3YD13"/>
<dbReference type="eggNOG" id="ENOG5034803">
    <property type="taxonomic scope" value="Bacteria"/>
</dbReference>
<feature type="transmembrane region" description="Helical" evidence="1">
    <location>
        <begin position="20"/>
        <end position="39"/>
    </location>
</feature>
<reference evidence="2 3" key="1">
    <citation type="submission" date="2012-06" db="EMBL/GenBank/DDBJ databases">
        <title>Complete sequence of Thiocystis violascens DSM 198.</title>
        <authorList>
            <consortium name="US DOE Joint Genome Institute"/>
            <person name="Lucas S."/>
            <person name="Han J."/>
            <person name="Lapidus A."/>
            <person name="Cheng J.-F."/>
            <person name="Goodwin L."/>
            <person name="Pitluck S."/>
            <person name="Peters L."/>
            <person name="Ovchinnikova G."/>
            <person name="Teshima H."/>
            <person name="Detter J.C."/>
            <person name="Han C."/>
            <person name="Tapia R."/>
            <person name="Land M."/>
            <person name="Hauser L."/>
            <person name="Kyrpides N."/>
            <person name="Ivanova N."/>
            <person name="Pagani I."/>
            <person name="Vogl K."/>
            <person name="Liu Z."/>
            <person name="Frigaard N.-U."/>
            <person name="Bryant D."/>
            <person name="Woyke T."/>
        </authorList>
    </citation>
    <scope>NUCLEOTIDE SEQUENCE [LARGE SCALE GENOMIC DNA]</scope>
    <source>
        <strain evidence="3">ATCC 17096 / DSM 198 / 6111</strain>
    </source>
</reference>
<dbReference type="KEGG" id="tvi:Thivi_2992"/>
<keyword evidence="1" id="KW-0472">Membrane</keyword>
<protein>
    <submittedName>
        <fullName evidence="2">Uncharacterized protein</fullName>
    </submittedName>
</protein>
<evidence type="ECO:0000256" key="1">
    <source>
        <dbReference type="SAM" id="Phobius"/>
    </source>
</evidence>
<keyword evidence="3" id="KW-1185">Reference proteome</keyword>
<dbReference type="RefSeq" id="WP_014779300.1">
    <property type="nucleotide sequence ID" value="NC_018012.1"/>
</dbReference>
<accession>I3YD13</accession>
<dbReference type="HOGENOM" id="CLU_1947860_0_0_6"/>
<sequence length="129" mass="14537">MLDRLQQIARRILPARQVLIGLAAFGSLTASIGLFAFAGKEGDALLMPGLILLLWSVTGLMFVDLFAHVPHPPEPTWSPMRRRMQTLWRGLHWLFAAGFVLLSLMAVDVSLYIAETWLEERSHEATIRQ</sequence>
<keyword evidence="1" id="KW-0812">Transmembrane</keyword>